<sequence length="291" mass="32473">MNASPWEKPTLDRLMKYVTFRFGHFEINYGDMHFRRSDNGQAMFNPLVGNLIMDAFTTEIGGEIYGRANGYLGMIAVTGGEVRGTVLKPENRSPSVIGKLGFDRSLGQARVRLTGSVYTTHTSNNNTLYSGSRAGSRYYYVLENVNATESAQAWSGDLQPGFSHKVTAWVVNPFVQVRGLELFGNFEQAKGRNAVETSDRTWTQLAGDGVYRFLRNQLYVAARYNVAKGRIVGGTSDVTIDRTEVGGGWFLTSNLEAKAEYVQQNYRDYPLIDIHHDGKFHGAMFEAVVSF</sequence>
<reference evidence="1 2" key="1">
    <citation type="journal article" date="2019" name="Nat. Microbiol.">
        <title>Mediterranean grassland soil C-N compound turnover is dependent on rainfall and depth, and is mediated by genomically divergent microorganisms.</title>
        <authorList>
            <person name="Diamond S."/>
            <person name="Andeer P.F."/>
            <person name="Li Z."/>
            <person name="Crits-Christoph A."/>
            <person name="Burstein D."/>
            <person name="Anantharaman K."/>
            <person name="Lane K.R."/>
            <person name="Thomas B.C."/>
            <person name="Pan C."/>
            <person name="Northen T.R."/>
            <person name="Banfield J.F."/>
        </authorList>
    </citation>
    <scope>NUCLEOTIDE SEQUENCE [LARGE SCALE GENOMIC DNA]</scope>
    <source>
        <strain evidence="1">WS_8</strain>
    </source>
</reference>
<comment type="caution">
    <text evidence="1">The sequence shown here is derived from an EMBL/GenBank/DDBJ whole genome shotgun (WGS) entry which is preliminary data.</text>
</comment>
<dbReference type="EMBL" id="VBOY01000113">
    <property type="protein sequence ID" value="TMQ63241.1"/>
    <property type="molecule type" value="Genomic_DNA"/>
</dbReference>
<evidence type="ECO:0000313" key="1">
    <source>
        <dbReference type="EMBL" id="TMQ63241.1"/>
    </source>
</evidence>
<name>A0A538TI06_UNCEI</name>
<dbReference type="SUPFAM" id="SSF56935">
    <property type="entry name" value="Porins"/>
    <property type="match status" value="1"/>
</dbReference>
<evidence type="ECO:0008006" key="3">
    <source>
        <dbReference type="Google" id="ProtNLM"/>
    </source>
</evidence>
<evidence type="ECO:0000313" key="2">
    <source>
        <dbReference type="Proteomes" id="UP000316609"/>
    </source>
</evidence>
<protein>
    <recommendedName>
        <fullName evidence="3">Porin</fullName>
    </recommendedName>
</protein>
<proteinExistence type="predicted"/>
<organism evidence="1 2">
    <name type="scientific">Eiseniibacteriota bacterium</name>
    <dbReference type="NCBI Taxonomy" id="2212470"/>
    <lineage>
        <taxon>Bacteria</taxon>
        <taxon>Candidatus Eiseniibacteriota</taxon>
    </lineage>
</organism>
<accession>A0A538TI06</accession>
<gene>
    <name evidence="1" type="ORF">E6K78_10785</name>
</gene>
<dbReference type="AlphaFoldDB" id="A0A538TI06"/>
<dbReference type="Proteomes" id="UP000316609">
    <property type="component" value="Unassembled WGS sequence"/>
</dbReference>